<dbReference type="PANTHER" id="PTHR46797:SF1">
    <property type="entry name" value="METHYLPHOSPHONATE SYNTHASE"/>
    <property type="match status" value="1"/>
</dbReference>
<reference evidence="3" key="1">
    <citation type="journal article" date="2014" name="Int. J. Syst. Evol. Microbiol.">
        <title>Complete genome sequence of Corynebacterium casei LMG S-19264T (=DSM 44701T), isolated from a smear-ripened cheese.</title>
        <authorList>
            <consortium name="US DOE Joint Genome Institute (JGI-PGF)"/>
            <person name="Walter F."/>
            <person name="Albersmeier A."/>
            <person name="Kalinowski J."/>
            <person name="Ruckert C."/>
        </authorList>
    </citation>
    <scope>NUCLEOTIDE SEQUENCE</scope>
    <source>
        <strain evidence="3">JCM 3091</strain>
    </source>
</reference>
<dbReference type="InterPro" id="IPR001387">
    <property type="entry name" value="Cro/C1-type_HTH"/>
</dbReference>
<organism evidence="3 4">
    <name type="scientific">Pilimelia terevasa</name>
    <dbReference type="NCBI Taxonomy" id="53372"/>
    <lineage>
        <taxon>Bacteria</taxon>
        <taxon>Bacillati</taxon>
        <taxon>Actinomycetota</taxon>
        <taxon>Actinomycetes</taxon>
        <taxon>Micromonosporales</taxon>
        <taxon>Micromonosporaceae</taxon>
        <taxon>Pilimelia</taxon>
    </lineage>
</organism>
<dbReference type="GO" id="GO:0003677">
    <property type="term" value="F:DNA binding"/>
    <property type="evidence" value="ECO:0007669"/>
    <property type="project" value="UniProtKB-KW"/>
</dbReference>
<dbReference type="GO" id="GO:0005829">
    <property type="term" value="C:cytosol"/>
    <property type="evidence" value="ECO:0007669"/>
    <property type="project" value="TreeGrafter"/>
</dbReference>
<protein>
    <recommendedName>
        <fullName evidence="2">HTH cro/C1-type domain-containing protein</fullName>
    </recommendedName>
</protein>
<feature type="domain" description="HTH cro/C1-type" evidence="2">
    <location>
        <begin position="12"/>
        <end position="67"/>
    </location>
</feature>
<dbReference type="Proteomes" id="UP000662200">
    <property type="component" value="Unassembled WGS sequence"/>
</dbReference>
<sequence>MTVDGQHIGQRIREYRLLAGLSQQDLADRLGVSAAYVSMIEKGWRALNGRSLTDAIAQALGVDTANLIRPPAHAPSPSERQLRMSVPAVRSALDWSFTCEPIPHQALAADVQAVVVARMTCDYRRLGASLAPTLGRALRWAETGDHAGLRALTQVAVTASLALRPIGYIDLAVRLAERGRTAAEHAEWTAGTAAADFAIAQCALAGGTDGLRRRSLQLAATAVDNLSNSPAEVGWAVMMNLQAGLASAALGRTDDALARVASASELAGQVGVDEWRIEPTRANAGVWRVGILLEAGEHGWAVSAAREVDRSALRTTQRTAHLLTHVGRAYCLSGRPEEATRALLEADRLAPSEVRWRSSVRESVGLMLREARRNAGSEHLRDLAVKMNVDPLAVK</sequence>
<dbReference type="InterPro" id="IPR011990">
    <property type="entry name" value="TPR-like_helical_dom_sf"/>
</dbReference>
<keyword evidence="4" id="KW-1185">Reference proteome</keyword>
<evidence type="ECO:0000256" key="1">
    <source>
        <dbReference type="ARBA" id="ARBA00023125"/>
    </source>
</evidence>
<dbReference type="CDD" id="cd00093">
    <property type="entry name" value="HTH_XRE"/>
    <property type="match status" value="1"/>
</dbReference>
<dbReference type="RefSeq" id="WP_189114849.1">
    <property type="nucleotide sequence ID" value="NZ_BMQC01000009.1"/>
</dbReference>
<dbReference type="PANTHER" id="PTHR46797">
    <property type="entry name" value="HTH-TYPE TRANSCRIPTIONAL REGULATOR"/>
    <property type="match status" value="1"/>
</dbReference>
<dbReference type="InterPro" id="IPR050807">
    <property type="entry name" value="TransReg_Diox_bact_type"/>
</dbReference>
<keyword evidence="1" id="KW-0238">DNA-binding</keyword>
<dbReference type="EMBL" id="BMQC01000009">
    <property type="protein sequence ID" value="GGK34573.1"/>
    <property type="molecule type" value="Genomic_DNA"/>
</dbReference>
<dbReference type="PROSITE" id="PS50943">
    <property type="entry name" value="HTH_CROC1"/>
    <property type="match status" value="1"/>
</dbReference>
<dbReference type="InterPro" id="IPR010982">
    <property type="entry name" value="Lambda_DNA-bd_dom_sf"/>
</dbReference>
<comment type="caution">
    <text evidence="3">The sequence shown here is derived from an EMBL/GenBank/DDBJ whole genome shotgun (WGS) entry which is preliminary data.</text>
</comment>
<dbReference type="GO" id="GO:0003700">
    <property type="term" value="F:DNA-binding transcription factor activity"/>
    <property type="evidence" value="ECO:0007669"/>
    <property type="project" value="TreeGrafter"/>
</dbReference>
<name>A0A8J3FJ12_9ACTN</name>
<accession>A0A8J3FJ12</accession>
<dbReference type="SUPFAM" id="SSF47413">
    <property type="entry name" value="lambda repressor-like DNA-binding domains"/>
    <property type="match status" value="1"/>
</dbReference>
<dbReference type="AlphaFoldDB" id="A0A8J3FJ12"/>
<dbReference type="Pfam" id="PF01381">
    <property type="entry name" value="HTH_3"/>
    <property type="match status" value="1"/>
</dbReference>
<dbReference type="SUPFAM" id="SSF48452">
    <property type="entry name" value="TPR-like"/>
    <property type="match status" value="1"/>
</dbReference>
<evidence type="ECO:0000313" key="3">
    <source>
        <dbReference type="EMBL" id="GGK34573.1"/>
    </source>
</evidence>
<dbReference type="SMART" id="SM00530">
    <property type="entry name" value="HTH_XRE"/>
    <property type="match status" value="1"/>
</dbReference>
<reference evidence="3" key="2">
    <citation type="submission" date="2020-09" db="EMBL/GenBank/DDBJ databases">
        <authorList>
            <person name="Sun Q."/>
            <person name="Ohkuma M."/>
        </authorList>
    </citation>
    <scope>NUCLEOTIDE SEQUENCE</scope>
    <source>
        <strain evidence="3">JCM 3091</strain>
    </source>
</reference>
<dbReference type="Gene3D" id="1.10.260.40">
    <property type="entry name" value="lambda repressor-like DNA-binding domains"/>
    <property type="match status" value="1"/>
</dbReference>
<evidence type="ECO:0000259" key="2">
    <source>
        <dbReference type="PROSITE" id="PS50943"/>
    </source>
</evidence>
<gene>
    <name evidence="3" type="ORF">GCM10010124_29050</name>
</gene>
<dbReference type="Gene3D" id="1.25.40.10">
    <property type="entry name" value="Tetratricopeptide repeat domain"/>
    <property type="match status" value="1"/>
</dbReference>
<proteinExistence type="predicted"/>
<evidence type="ECO:0000313" key="4">
    <source>
        <dbReference type="Proteomes" id="UP000662200"/>
    </source>
</evidence>